<protein>
    <submittedName>
        <fullName evidence="1">Uncharacterized protein</fullName>
    </submittedName>
</protein>
<dbReference type="EMBL" id="JACXVP010000006">
    <property type="protein sequence ID" value="KAG5599876.1"/>
    <property type="molecule type" value="Genomic_DNA"/>
</dbReference>
<evidence type="ECO:0000313" key="1">
    <source>
        <dbReference type="EMBL" id="KAG5599876.1"/>
    </source>
</evidence>
<reference evidence="1 2" key="1">
    <citation type="submission" date="2020-09" db="EMBL/GenBank/DDBJ databases">
        <title>De no assembly of potato wild relative species, Solanum commersonii.</title>
        <authorList>
            <person name="Cho K."/>
        </authorList>
    </citation>
    <scope>NUCLEOTIDE SEQUENCE [LARGE SCALE GENOMIC DNA]</scope>
    <source>
        <strain evidence="1">LZ3.2</strain>
        <tissue evidence="1">Leaf</tissue>
    </source>
</reference>
<dbReference type="AlphaFoldDB" id="A0A9J5YL47"/>
<sequence length="134" mass="15632">MIDKIYFNLDIDNEDDETPSCQDVKDSIKIEARKLYDVYNSNIMNVVCNEEPQSSRNSLEISVLFRDWINGERRSYGRPPLPTKFENDVDEIMQDFSDDGIDAMEELANQPIPEHVTREMLNDLNKDFLGSMNY</sequence>
<accession>A0A9J5YL47</accession>
<name>A0A9J5YL47_SOLCO</name>
<dbReference type="Proteomes" id="UP000824120">
    <property type="component" value="Chromosome 6"/>
</dbReference>
<evidence type="ECO:0000313" key="2">
    <source>
        <dbReference type="Proteomes" id="UP000824120"/>
    </source>
</evidence>
<gene>
    <name evidence="1" type="ORF">H5410_031246</name>
</gene>
<proteinExistence type="predicted"/>
<organism evidence="1 2">
    <name type="scientific">Solanum commersonii</name>
    <name type="common">Commerson's wild potato</name>
    <name type="synonym">Commerson's nightshade</name>
    <dbReference type="NCBI Taxonomy" id="4109"/>
    <lineage>
        <taxon>Eukaryota</taxon>
        <taxon>Viridiplantae</taxon>
        <taxon>Streptophyta</taxon>
        <taxon>Embryophyta</taxon>
        <taxon>Tracheophyta</taxon>
        <taxon>Spermatophyta</taxon>
        <taxon>Magnoliopsida</taxon>
        <taxon>eudicotyledons</taxon>
        <taxon>Gunneridae</taxon>
        <taxon>Pentapetalae</taxon>
        <taxon>asterids</taxon>
        <taxon>lamiids</taxon>
        <taxon>Solanales</taxon>
        <taxon>Solanaceae</taxon>
        <taxon>Solanoideae</taxon>
        <taxon>Solaneae</taxon>
        <taxon>Solanum</taxon>
    </lineage>
</organism>
<keyword evidence="2" id="KW-1185">Reference proteome</keyword>
<comment type="caution">
    <text evidence="1">The sequence shown here is derived from an EMBL/GenBank/DDBJ whole genome shotgun (WGS) entry which is preliminary data.</text>
</comment>